<accession>C1DRE2</accession>
<evidence type="ECO:0000313" key="1">
    <source>
        <dbReference type="EMBL" id="ACO79800.1"/>
    </source>
</evidence>
<sequence length="27" mass="3447">MIKLHGFYRYKFLKKYPQKEAQCPRSW</sequence>
<proteinExistence type="predicted"/>
<name>C1DRE2_AZOVD</name>
<dbReference type="EMBL" id="CP001157">
    <property type="protein sequence ID" value="ACO79800.1"/>
    <property type="molecule type" value="Genomic_DNA"/>
</dbReference>
<dbReference type="HOGENOM" id="CLU_3414508_0_0_6"/>
<dbReference type="Proteomes" id="UP000002424">
    <property type="component" value="Chromosome"/>
</dbReference>
<dbReference type="AlphaFoldDB" id="C1DRE2"/>
<dbReference type="STRING" id="322710.Avin_36530"/>
<keyword evidence="2" id="KW-1185">Reference proteome</keyword>
<protein>
    <submittedName>
        <fullName evidence="1">Uncharacterized protein</fullName>
    </submittedName>
</protein>
<reference evidence="1 2" key="1">
    <citation type="journal article" date="2009" name="J. Bacteriol.">
        <title>Genome sequence of Azotobacter vinelandii, an obligate aerobe specialized to support diverse anaerobic metabolic processes.</title>
        <authorList>
            <person name="Setubal J.C."/>
            <person name="dos Santos P."/>
            <person name="Goldman B.S."/>
            <person name="Ertesvag H."/>
            <person name="Espin G."/>
            <person name="Rubio L.M."/>
            <person name="Valla S."/>
            <person name="Almeida N.F."/>
            <person name="Balasubramanian D."/>
            <person name="Cromes L."/>
            <person name="Curatti L."/>
            <person name="Du Z."/>
            <person name="Godsy E."/>
            <person name="Goodner B."/>
            <person name="Hellner-Burris K."/>
            <person name="Hernandez J.A."/>
            <person name="Houmiel K."/>
            <person name="Imperial J."/>
            <person name="Kennedy C."/>
            <person name="Larson T.J."/>
            <person name="Latreille P."/>
            <person name="Ligon L.S."/>
            <person name="Lu J."/>
            <person name="Maerk M."/>
            <person name="Miller N.M."/>
            <person name="Norton S."/>
            <person name="O'Carroll I.P."/>
            <person name="Paulsen I."/>
            <person name="Raulfs E.C."/>
            <person name="Roemer R."/>
            <person name="Rosser J."/>
            <person name="Segura D."/>
            <person name="Slater S."/>
            <person name="Stricklin S.L."/>
            <person name="Studholme D.J."/>
            <person name="Sun J."/>
            <person name="Viana C.J."/>
            <person name="Wallin E."/>
            <person name="Wang B."/>
            <person name="Wheeler C."/>
            <person name="Zhu H."/>
            <person name="Dean D.R."/>
            <person name="Dixon R."/>
            <person name="Wood D."/>
        </authorList>
    </citation>
    <scope>NUCLEOTIDE SEQUENCE [LARGE SCALE GENOMIC DNA]</scope>
    <source>
        <strain evidence="2">DJ / ATCC BAA-1303</strain>
    </source>
</reference>
<gene>
    <name evidence="1" type="ordered locus">Avin_36530</name>
</gene>
<evidence type="ECO:0000313" key="2">
    <source>
        <dbReference type="Proteomes" id="UP000002424"/>
    </source>
</evidence>
<organism evidence="1 2">
    <name type="scientific">Azotobacter vinelandii (strain DJ / ATCC BAA-1303)</name>
    <dbReference type="NCBI Taxonomy" id="322710"/>
    <lineage>
        <taxon>Bacteria</taxon>
        <taxon>Pseudomonadati</taxon>
        <taxon>Pseudomonadota</taxon>
        <taxon>Gammaproteobacteria</taxon>
        <taxon>Pseudomonadales</taxon>
        <taxon>Pseudomonadaceae</taxon>
        <taxon>Azotobacter</taxon>
    </lineage>
</organism>
<dbReference type="KEGG" id="avn:Avin_36530"/>
<dbReference type="EnsemblBacteria" id="ACO79800">
    <property type="protein sequence ID" value="ACO79800"/>
    <property type="gene ID" value="Avin_36530"/>
</dbReference>